<dbReference type="Gene3D" id="6.10.280.80">
    <property type="entry name" value="NCX, peripheral helical region"/>
    <property type="match status" value="1"/>
</dbReference>
<feature type="domain" description="Sodium/calcium exchanger membrane region" evidence="6">
    <location>
        <begin position="167"/>
        <end position="305"/>
    </location>
</feature>
<dbReference type="Gene3D" id="1.20.1420.30">
    <property type="entry name" value="NCX, central ion-binding region"/>
    <property type="match status" value="1"/>
</dbReference>
<dbReference type="Pfam" id="PF01699">
    <property type="entry name" value="Na_Ca_ex"/>
    <property type="match status" value="2"/>
</dbReference>
<comment type="caution">
    <text evidence="7">The sequence shown here is derived from an EMBL/GenBank/DDBJ whole genome shotgun (WGS) entry which is preliminary data.</text>
</comment>
<evidence type="ECO:0000256" key="3">
    <source>
        <dbReference type="ARBA" id="ARBA00022989"/>
    </source>
</evidence>
<comment type="subcellular location">
    <subcellularLocation>
        <location evidence="1">Membrane</location>
        <topology evidence="1">Multi-pass membrane protein</topology>
    </subcellularLocation>
</comment>
<dbReference type="InterPro" id="IPR004837">
    <property type="entry name" value="NaCa_Exmemb"/>
</dbReference>
<evidence type="ECO:0000313" key="7">
    <source>
        <dbReference type="EMBL" id="MFD1509487.1"/>
    </source>
</evidence>
<dbReference type="InterPro" id="IPR004481">
    <property type="entry name" value="K/Na/Ca-exchanger"/>
</dbReference>
<feature type="domain" description="Sodium/calcium exchanger membrane region" evidence="6">
    <location>
        <begin position="6"/>
        <end position="142"/>
    </location>
</feature>
<dbReference type="PANTHER" id="PTHR10846:SF8">
    <property type="entry name" value="INNER MEMBRANE PROTEIN YRBG"/>
    <property type="match status" value="1"/>
</dbReference>
<dbReference type="RefSeq" id="WP_379914695.1">
    <property type="nucleotide sequence ID" value="NZ_JBHUDD010000052.1"/>
</dbReference>
<dbReference type="EMBL" id="JBHUDD010000052">
    <property type="protein sequence ID" value="MFD1509487.1"/>
    <property type="molecule type" value="Genomic_DNA"/>
</dbReference>
<keyword evidence="2 5" id="KW-0812">Transmembrane</keyword>
<keyword evidence="3 5" id="KW-1133">Transmembrane helix</keyword>
<dbReference type="Proteomes" id="UP001597186">
    <property type="component" value="Unassembled WGS sequence"/>
</dbReference>
<reference evidence="8" key="1">
    <citation type="journal article" date="2019" name="Int. J. Syst. Evol. Microbiol.">
        <title>The Global Catalogue of Microorganisms (GCM) 10K type strain sequencing project: providing services to taxonomists for standard genome sequencing and annotation.</title>
        <authorList>
            <consortium name="The Broad Institute Genomics Platform"/>
            <consortium name="The Broad Institute Genome Sequencing Center for Infectious Disease"/>
            <person name="Wu L."/>
            <person name="Ma J."/>
        </authorList>
    </citation>
    <scope>NUCLEOTIDE SEQUENCE [LARGE SCALE GENOMIC DNA]</scope>
    <source>
        <strain evidence="8">CGMCC 1.12477</strain>
    </source>
</reference>
<proteinExistence type="predicted"/>
<gene>
    <name evidence="7" type="ORF">ACFTOW_08745</name>
</gene>
<accession>A0ABW4EEF0</accession>
<feature type="transmembrane region" description="Helical" evidence="5">
    <location>
        <begin position="237"/>
        <end position="256"/>
    </location>
</feature>
<feature type="transmembrane region" description="Helical" evidence="5">
    <location>
        <begin position="202"/>
        <end position="225"/>
    </location>
</feature>
<feature type="transmembrane region" description="Helical" evidence="5">
    <location>
        <begin position="102"/>
        <end position="119"/>
    </location>
</feature>
<keyword evidence="4 5" id="KW-0472">Membrane</keyword>
<dbReference type="PANTHER" id="PTHR10846">
    <property type="entry name" value="SODIUM/POTASSIUM/CALCIUM EXCHANGER"/>
    <property type="match status" value="1"/>
</dbReference>
<sequence>MLYIELAAGLILLLLGGDLLVRGAVSLAQRLGLSPLLIGLTIVGFGTSAPEMLTSVQAALAGAPGIAVGNVVGSNIANILLILGLAALLSPIVVARDTFLRDGTVLALSTIGVALLALGGTLTPLIGAGLLAALAAYLVFAWRADRTAPAIESDLATPQWPRAAPLAVAVTLGGLVLTVLGASLLVSSAVELARGWQVSDSLIGLTVVAVGTSLPELATSVVAALRRQGAVAFGNVIGSNIFNLLGILGVTALVRTVPIPPEILTRDIWVMLGATALLVVVAVTGWRVTRTEGAVLMLLYAAYIGAMALL</sequence>
<feature type="transmembrane region" description="Helical" evidence="5">
    <location>
        <begin position="163"/>
        <end position="190"/>
    </location>
</feature>
<evidence type="ECO:0000256" key="5">
    <source>
        <dbReference type="SAM" id="Phobius"/>
    </source>
</evidence>
<evidence type="ECO:0000256" key="4">
    <source>
        <dbReference type="ARBA" id="ARBA00023136"/>
    </source>
</evidence>
<evidence type="ECO:0000256" key="1">
    <source>
        <dbReference type="ARBA" id="ARBA00004141"/>
    </source>
</evidence>
<keyword evidence="8" id="KW-1185">Reference proteome</keyword>
<dbReference type="NCBIfam" id="TIGR00367">
    <property type="entry name" value="calcium/sodium antiporter"/>
    <property type="match status" value="1"/>
</dbReference>
<feature type="transmembrane region" description="Helical" evidence="5">
    <location>
        <begin position="268"/>
        <end position="286"/>
    </location>
</feature>
<dbReference type="InterPro" id="IPR044880">
    <property type="entry name" value="NCX_ion-bd_dom_sf"/>
</dbReference>
<feature type="transmembrane region" description="Helical" evidence="5">
    <location>
        <begin position="125"/>
        <end position="142"/>
    </location>
</feature>
<evidence type="ECO:0000259" key="6">
    <source>
        <dbReference type="Pfam" id="PF01699"/>
    </source>
</evidence>
<evidence type="ECO:0000313" key="8">
    <source>
        <dbReference type="Proteomes" id="UP001597186"/>
    </source>
</evidence>
<protein>
    <submittedName>
        <fullName evidence="7">Calcium/sodium antiporter</fullName>
    </submittedName>
</protein>
<name>A0ABW4EEF0_9RHOB</name>
<feature type="transmembrane region" description="Helical" evidence="5">
    <location>
        <begin position="76"/>
        <end position="95"/>
    </location>
</feature>
<feature type="transmembrane region" description="Helical" evidence="5">
    <location>
        <begin position="293"/>
        <end position="309"/>
    </location>
</feature>
<evidence type="ECO:0000256" key="2">
    <source>
        <dbReference type="ARBA" id="ARBA00022692"/>
    </source>
</evidence>
<organism evidence="7 8">
    <name type="scientific">Lacimonas salitolerans</name>
    <dbReference type="NCBI Taxonomy" id="1323750"/>
    <lineage>
        <taxon>Bacteria</taxon>
        <taxon>Pseudomonadati</taxon>
        <taxon>Pseudomonadota</taxon>
        <taxon>Alphaproteobacteria</taxon>
        <taxon>Rhodobacterales</taxon>
        <taxon>Paracoccaceae</taxon>
        <taxon>Lacimonas</taxon>
    </lineage>
</organism>